<dbReference type="FunCoup" id="A0A168QKG5">
    <property type="interactions" value="1137"/>
</dbReference>
<dbReference type="GO" id="GO:0034515">
    <property type="term" value="C:proteasome storage granule"/>
    <property type="evidence" value="ECO:0007669"/>
    <property type="project" value="TreeGrafter"/>
</dbReference>
<evidence type="ECO:0000256" key="3">
    <source>
        <dbReference type="ARBA" id="ARBA00015684"/>
    </source>
</evidence>
<dbReference type="Gene3D" id="1.25.10.10">
    <property type="entry name" value="Leucine-rich Repeat Variant"/>
    <property type="match status" value="1"/>
</dbReference>
<evidence type="ECO:0000259" key="9">
    <source>
        <dbReference type="Pfam" id="PF21505"/>
    </source>
</evidence>
<feature type="compositionally biased region" description="Basic and acidic residues" evidence="7">
    <location>
        <begin position="743"/>
        <end position="767"/>
    </location>
</feature>
<gene>
    <name evidence="10" type="primary">ABSGL_10813.1 scaffold 12033</name>
</gene>
<dbReference type="PANTHER" id="PTHR10943">
    <property type="entry name" value="26S PROTEASOME NON-ATPASE REGULATORY SUBUNIT"/>
    <property type="match status" value="1"/>
</dbReference>
<dbReference type="InterPro" id="IPR016642">
    <property type="entry name" value="26S_Psome_Rpn2"/>
</dbReference>
<dbReference type="OrthoDB" id="261572at2759"/>
<dbReference type="Pfam" id="PF21505">
    <property type="entry name" value="RPN2_N"/>
    <property type="match status" value="1"/>
</dbReference>
<dbReference type="SUPFAM" id="SSF48371">
    <property type="entry name" value="ARM repeat"/>
    <property type="match status" value="1"/>
</dbReference>
<evidence type="ECO:0000313" key="10">
    <source>
        <dbReference type="EMBL" id="SAM04947.1"/>
    </source>
</evidence>
<dbReference type="Proteomes" id="UP000078561">
    <property type="component" value="Unassembled WGS sequence"/>
</dbReference>
<evidence type="ECO:0000256" key="4">
    <source>
        <dbReference type="ARBA" id="ARBA00022737"/>
    </source>
</evidence>
<keyword evidence="11" id="KW-1185">Reference proteome</keyword>
<dbReference type="EMBL" id="LT554417">
    <property type="protein sequence ID" value="SAM04947.1"/>
    <property type="molecule type" value="Genomic_DNA"/>
</dbReference>
<dbReference type="GO" id="GO:0043161">
    <property type="term" value="P:proteasome-mediated ubiquitin-dependent protein catabolic process"/>
    <property type="evidence" value="ECO:0007669"/>
    <property type="project" value="TreeGrafter"/>
</dbReference>
<dbReference type="InterPro" id="IPR002015">
    <property type="entry name" value="Proteasome/cyclosome_rpt"/>
</dbReference>
<dbReference type="InterPro" id="IPR048570">
    <property type="entry name" value="PSMD1_RPN2_N"/>
</dbReference>
<proteinExistence type="inferred from homology"/>
<dbReference type="Pfam" id="PF18004">
    <property type="entry name" value="RPN2_C"/>
    <property type="match status" value="1"/>
</dbReference>
<dbReference type="InterPro" id="IPR040623">
    <property type="entry name" value="RPN2_C"/>
</dbReference>
<evidence type="ECO:0000259" key="8">
    <source>
        <dbReference type="Pfam" id="PF18004"/>
    </source>
</evidence>
<comment type="function">
    <text evidence="1 6">Acts as a regulatory subunit of the 26S proteasome which is involved in the ATP-dependent degradation of ubiquitinated proteins.</text>
</comment>
<dbReference type="Pfam" id="PF01851">
    <property type="entry name" value="PC_rep"/>
    <property type="match status" value="3"/>
</dbReference>
<keyword evidence="4" id="KW-0677">Repeat</keyword>
<feature type="compositionally biased region" description="Basic and acidic residues" evidence="7">
    <location>
        <begin position="774"/>
        <end position="786"/>
    </location>
</feature>
<evidence type="ECO:0000256" key="1">
    <source>
        <dbReference type="ARBA" id="ARBA00002187"/>
    </source>
</evidence>
<evidence type="ECO:0000313" key="11">
    <source>
        <dbReference type="Proteomes" id="UP000078561"/>
    </source>
</evidence>
<dbReference type="AlphaFoldDB" id="A0A168QKG5"/>
<feature type="region of interest" description="Disordered" evidence="7">
    <location>
        <begin position="833"/>
        <end position="870"/>
    </location>
</feature>
<evidence type="ECO:0000256" key="6">
    <source>
        <dbReference type="PIRNR" id="PIRNR015947"/>
    </source>
</evidence>
<feature type="domain" description="26S proteasome regulatory subunit RPN2 C-terminal" evidence="8">
    <location>
        <begin position="685"/>
        <end position="840"/>
    </location>
</feature>
<feature type="compositionally biased region" description="Polar residues" evidence="7">
    <location>
        <begin position="844"/>
        <end position="853"/>
    </location>
</feature>
<sequence length="870" mass="96101">MAALTSANDSLTFALGAGKRFDLSEKSEYVETIISKCIDKYIHLRRQESGSEGMTEDIDARLQDIVERMFQRCAQDEEYEQAIGIALESRRLDVVKAMIEKGDSTKLLPYVLEVSMTLVQELEFRNQVLQLLVDSYQHLADPDYISMSQCLVHLNDHHSAALLLKDLIEKGQELMAYQIAFDLEEIATQDFLSKVTSNLPVPANADGTNKPADTSDPFQKLVPILSGEESIRLYLEFLYRNNHTDLMILKDTKNALESRHSIYHSALTFANAFMHAGTTSDEFLRQNLEWLSRATNWTKFSATAALGVIHKGQLAQSMNLLAPYLPQEGAQGGSEYSEGGSLYALGLINANYGKDVLSYLKKALKDTDKEVIQHGAGLGLGVAGMATDNEDIYNELKTVLFSDSAVAGESAGLAMGLVKLGTASEEAVEEMLQYAHETQHEKIIRGLAVGISLIMYGKEEQADHLINQLLEDKDPVLRYGGIYTIAMAYSGTGNNKAIRRLLHVAVSDVNDDVRRAAVTSLGFILLKNPKQVPRIVQLLAESYNPHVRYGATLALGISCAGTGYLDALALLEPMTKDPVDFVRQGALISQAMILIQQTENTNPKVAAVRKLYAKIIGDKHEDPMSKFGAVLAQGIIDAGGRNVTISLVSRSGHANMPAIVGMAVFTQFWYWHPLTHMLSLSFTPTAIIGLNKDLKTPKFEFVSNAKPSLFAYPPALKPPSAVVVEKVATAVLSTTAKAKARAKKSEKDKGDSMDIDEPVKDEETKTPEEDDATRDDQRRKNKKKKEETYGVLENLSRVVPAQLHRITFKDDCRYVPIKKGVISGIVLMEDRRPNEEEELIEPSAPTSADSQETSNEEAAPFEPFEYPFED</sequence>
<dbReference type="GO" id="GO:0042176">
    <property type="term" value="P:regulation of protein catabolic process"/>
    <property type="evidence" value="ECO:0007669"/>
    <property type="project" value="UniProtKB-UniRule"/>
</dbReference>
<feature type="compositionally biased region" description="Low complexity" evidence="7">
    <location>
        <begin position="856"/>
        <end position="870"/>
    </location>
</feature>
<dbReference type="GO" id="GO:0030234">
    <property type="term" value="F:enzyme regulator activity"/>
    <property type="evidence" value="ECO:0007669"/>
    <property type="project" value="UniProtKB-UniRule"/>
</dbReference>
<name>A0A168QKG5_ABSGL</name>
<feature type="domain" description="26S proteasome non-ATPase regulatory subunit 1/RPN2 N-terminal" evidence="9">
    <location>
        <begin position="4"/>
        <end position="242"/>
    </location>
</feature>
<dbReference type="PANTHER" id="PTHR10943:SF2">
    <property type="entry name" value="26S PROTEASOME NON-ATPASE REGULATORY SUBUNIT 1"/>
    <property type="match status" value="1"/>
</dbReference>
<organism evidence="10">
    <name type="scientific">Absidia glauca</name>
    <name type="common">Pin mould</name>
    <dbReference type="NCBI Taxonomy" id="4829"/>
    <lineage>
        <taxon>Eukaryota</taxon>
        <taxon>Fungi</taxon>
        <taxon>Fungi incertae sedis</taxon>
        <taxon>Mucoromycota</taxon>
        <taxon>Mucoromycotina</taxon>
        <taxon>Mucoromycetes</taxon>
        <taxon>Mucorales</taxon>
        <taxon>Cunninghamellaceae</taxon>
        <taxon>Absidia</taxon>
    </lineage>
</organism>
<keyword evidence="5 6" id="KW-0647">Proteasome</keyword>
<dbReference type="InterPro" id="IPR016024">
    <property type="entry name" value="ARM-type_fold"/>
</dbReference>
<dbReference type="STRING" id="4829.A0A168QKG5"/>
<protein>
    <recommendedName>
        <fullName evidence="3 6">26S proteasome regulatory subunit RPN2</fullName>
    </recommendedName>
</protein>
<dbReference type="GO" id="GO:0008540">
    <property type="term" value="C:proteasome regulatory particle, base subcomplex"/>
    <property type="evidence" value="ECO:0007669"/>
    <property type="project" value="UniProtKB-UniRule"/>
</dbReference>
<dbReference type="PIRSF" id="PIRSF015947">
    <property type="entry name" value="26S_Psome_Rpn2"/>
    <property type="match status" value="1"/>
</dbReference>
<accession>A0A168QKG5</accession>
<evidence type="ECO:0000256" key="5">
    <source>
        <dbReference type="ARBA" id="ARBA00022942"/>
    </source>
</evidence>
<dbReference type="OMA" id="HENENFK"/>
<feature type="region of interest" description="Disordered" evidence="7">
    <location>
        <begin position="738"/>
        <end position="786"/>
    </location>
</feature>
<evidence type="ECO:0000256" key="2">
    <source>
        <dbReference type="ARBA" id="ARBA00006308"/>
    </source>
</evidence>
<dbReference type="FunFam" id="1.25.10.10:FF:000017">
    <property type="entry name" value="26S proteasome non-ATPase regulatory subunit 1"/>
    <property type="match status" value="1"/>
</dbReference>
<comment type="similarity">
    <text evidence="2 6">Belongs to the proteasome subunit S1 family.</text>
</comment>
<dbReference type="GO" id="GO:0005634">
    <property type="term" value="C:nucleus"/>
    <property type="evidence" value="ECO:0007669"/>
    <property type="project" value="TreeGrafter"/>
</dbReference>
<dbReference type="InParanoid" id="A0A168QKG5"/>
<dbReference type="Pfam" id="PF13646">
    <property type="entry name" value="HEAT_2"/>
    <property type="match status" value="1"/>
</dbReference>
<reference evidence="10" key="1">
    <citation type="submission" date="2016-04" db="EMBL/GenBank/DDBJ databases">
        <authorList>
            <person name="Evans L.H."/>
            <person name="Alamgir A."/>
            <person name="Owens N."/>
            <person name="Weber N.D."/>
            <person name="Virtaneva K."/>
            <person name="Barbian K."/>
            <person name="Babar A."/>
            <person name="Rosenke K."/>
        </authorList>
    </citation>
    <scope>NUCLEOTIDE SEQUENCE [LARGE SCALE GENOMIC DNA]</scope>
    <source>
        <strain evidence="10">CBS 101.48</strain>
    </source>
</reference>
<evidence type="ECO:0000256" key="7">
    <source>
        <dbReference type="SAM" id="MobiDB-lite"/>
    </source>
</evidence>
<dbReference type="InterPro" id="IPR011989">
    <property type="entry name" value="ARM-like"/>
</dbReference>